<dbReference type="Gene3D" id="3.40.50.720">
    <property type="entry name" value="NAD(P)-binding Rossmann-like Domain"/>
    <property type="match status" value="1"/>
</dbReference>
<dbReference type="CDD" id="cd05233">
    <property type="entry name" value="SDR_c"/>
    <property type="match status" value="1"/>
</dbReference>
<dbReference type="Pfam" id="PF13561">
    <property type="entry name" value="adh_short_C2"/>
    <property type="match status" value="1"/>
</dbReference>
<feature type="domain" description="Ketoreductase" evidence="3">
    <location>
        <begin position="2"/>
        <end position="174"/>
    </location>
</feature>
<organism evidence="4 5">
    <name type="scientific">Moorena bouillonii PNG</name>
    <dbReference type="NCBI Taxonomy" id="568701"/>
    <lineage>
        <taxon>Bacteria</taxon>
        <taxon>Bacillati</taxon>
        <taxon>Cyanobacteriota</taxon>
        <taxon>Cyanophyceae</taxon>
        <taxon>Coleofasciculales</taxon>
        <taxon>Coleofasciculaceae</taxon>
        <taxon>Moorena</taxon>
    </lineage>
</organism>
<comment type="caution">
    <text evidence="4">The sequence shown here is derived from an EMBL/GenBank/DDBJ whole genome shotgun (WGS) entry which is preliminary data.</text>
</comment>
<name>A0A1U7N0Z9_9CYAN</name>
<dbReference type="SUPFAM" id="SSF51735">
    <property type="entry name" value="NAD(P)-binding Rossmann-fold domains"/>
    <property type="match status" value="1"/>
</dbReference>
<evidence type="ECO:0000313" key="4">
    <source>
        <dbReference type="EMBL" id="OLT59616.1"/>
    </source>
</evidence>
<dbReference type="EMBL" id="MKZS01000001">
    <property type="protein sequence ID" value="OLT59616.1"/>
    <property type="molecule type" value="Genomic_DNA"/>
</dbReference>
<reference evidence="4 5" key="1">
    <citation type="submission" date="2016-10" db="EMBL/GenBank/DDBJ databases">
        <title>Comparative genomics uncovers the prolific and rare metabolic potential of the cyanobacterial genus Moorea.</title>
        <authorList>
            <person name="Leao T."/>
            <person name="Castelao G."/>
            <person name="Korobeynikov A."/>
            <person name="Monroe E.A."/>
            <person name="Podell S."/>
            <person name="Glukhov E."/>
            <person name="Allen E."/>
            <person name="Gerwick W.H."/>
            <person name="Gerwick L."/>
        </authorList>
    </citation>
    <scope>NUCLEOTIDE SEQUENCE [LARGE SCALE GENOMIC DNA]</scope>
    <source>
        <strain evidence="4 5">PNG5-198</strain>
    </source>
</reference>
<accession>A0A1U7N0Z9</accession>
<evidence type="ECO:0000256" key="2">
    <source>
        <dbReference type="ARBA" id="ARBA00023002"/>
    </source>
</evidence>
<proteinExistence type="inferred from homology"/>
<dbReference type="AlphaFoldDB" id="A0A1U7N0Z9"/>
<evidence type="ECO:0000256" key="1">
    <source>
        <dbReference type="ARBA" id="ARBA00006484"/>
    </source>
</evidence>
<dbReference type="GO" id="GO:0048038">
    <property type="term" value="F:quinone binding"/>
    <property type="evidence" value="ECO:0007669"/>
    <property type="project" value="TreeGrafter"/>
</dbReference>
<dbReference type="InterPro" id="IPR057326">
    <property type="entry name" value="KR_dom"/>
</dbReference>
<dbReference type="GO" id="GO:0006633">
    <property type="term" value="P:fatty acid biosynthetic process"/>
    <property type="evidence" value="ECO:0007669"/>
    <property type="project" value="TreeGrafter"/>
</dbReference>
<sequence length="242" mass="25000">MATYLIVGASGGIGSALCEMLARDGHRLVLAARREGPLRELADRLDGLPVAMDATDPAAYENAARLAVEQHGSLDGVVNAVGSILLKPAHLTRDEDWAETLSLNLTTAFHAVRSAARTIKGAGSVVLMSSSAARVGLANHEAIAAAKAGVIGLMQSAAASYASRGLRFNALAPGLVRTPLSARITGSPAGEKASLAMHPLGKLGEADQVARFAAWLLDENQDWVTGQVFGVDGGLSTVRTRG</sequence>
<dbReference type="InterPro" id="IPR002347">
    <property type="entry name" value="SDR_fam"/>
</dbReference>
<dbReference type="RefSeq" id="WP_075899150.1">
    <property type="nucleotide sequence ID" value="NZ_MKZS01000001.1"/>
</dbReference>
<protein>
    <submittedName>
        <fullName evidence="4">Oxidoreductase</fullName>
    </submittedName>
</protein>
<gene>
    <name evidence="4" type="ORF">BJP37_11850</name>
</gene>
<evidence type="ECO:0000259" key="3">
    <source>
        <dbReference type="SMART" id="SM00822"/>
    </source>
</evidence>
<keyword evidence="2" id="KW-0560">Oxidoreductase</keyword>
<dbReference type="PRINTS" id="PR00081">
    <property type="entry name" value="GDHRDH"/>
</dbReference>
<dbReference type="PANTHER" id="PTHR42760:SF133">
    <property type="entry name" value="3-OXOACYL-[ACYL-CARRIER-PROTEIN] REDUCTASE"/>
    <property type="match status" value="1"/>
</dbReference>
<comment type="similarity">
    <text evidence="1">Belongs to the short-chain dehydrogenases/reductases (SDR) family.</text>
</comment>
<dbReference type="GO" id="GO:0016616">
    <property type="term" value="F:oxidoreductase activity, acting on the CH-OH group of donors, NAD or NADP as acceptor"/>
    <property type="evidence" value="ECO:0007669"/>
    <property type="project" value="TreeGrafter"/>
</dbReference>
<evidence type="ECO:0000313" key="5">
    <source>
        <dbReference type="Proteomes" id="UP000186657"/>
    </source>
</evidence>
<dbReference type="Proteomes" id="UP000186657">
    <property type="component" value="Unassembled WGS sequence"/>
</dbReference>
<dbReference type="SMART" id="SM00822">
    <property type="entry name" value="PKS_KR"/>
    <property type="match status" value="1"/>
</dbReference>
<dbReference type="InterPro" id="IPR036291">
    <property type="entry name" value="NAD(P)-bd_dom_sf"/>
</dbReference>
<keyword evidence="5" id="KW-1185">Reference proteome</keyword>
<dbReference type="PANTHER" id="PTHR42760">
    <property type="entry name" value="SHORT-CHAIN DEHYDROGENASES/REDUCTASES FAMILY MEMBER"/>
    <property type="match status" value="1"/>
</dbReference>